<reference evidence="1 2" key="1">
    <citation type="submission" date="2019-02" db="EMBL/GenBank/DDBJ databases">
        <title>Deep-cultivation of Planctomycetes and their phenomic and genomic characterization uncovers novel biology.</title>
        <authorList>
            <person name="Wiegand S."/>
            <person name="Jogler M."/>
            <person name="Boedeker C."/>
            <person name="Pinto D."/>
            <person name="Vollmers J."/>
            <person name="Rivas-Marin E."/>
            <person name="Kohn T."/>
            <person name="Peeters S.H."/>
            <person name="Heuer A."/>
            <person name="Rast P."/>
            <person name="Oberbeckmann S."/>
            <person name="Bunk B."/>
            <person name="Jeske O."/>
            <person name="Meyerdierks A."/>
            <person name="Storesund J.E."/>
            <person name="Kallscheuer N."/>
            <person name="Luecker S."/>
            <person name="Lage O.M."/>
            <person name="Pohl T."/>
            <person name="Merkel B.J."/>
            <person name="Hornburger P."/>
            <person name="Mueller R.-W."/>
            <person name="Bruemmer F."/>
            <person name="Labrenz M."/>
            <person name="Spormann A.M."/>
            <person name="Op den Camp H."/>
            <person name="Overmann J."/>
            <person name="Amann R."/>
            <person name="Jetten M.S.M."/>
            <person name="Mascher T."/>
            <person name="Medema M.H."/>
            <person name="Devos D.P."/>
            <person name="Kaster A.-K."/>
            <person name="Ovreas L."/>
            <person name="Rohde M."/>
            <person name="Galperin M.Y."/>
            <person name="Jogler C."/>
        </authorList>
    </citation>
    <scope>NUCLEOTIDE SEQUENCE [LARGE SCALE GENOMIC DNA]</scope>
    <source>
        <strain evidence="1 2">K23_9</strain>
    </source>
</reference>
<dbReference type="CDD" id="cd02980">
    <property type="entry name" value="TRX_Fd_family"/>
    <property type="match status" value="1"/>
</dbReference>
<dbReference type="SUPFAM" id="SSF52833">
    <property type="entry name" value="Thioredoxin-like"/>
    <property type="match status" value="1"/>
</dbReference>
<evidence type="ECO:0000313" key="2">
    <source>
        <dbReference type="Proteomes" id="UP000319817"/>
    </source>
</evidence>
<gene>
    <name evidence="1" type="ORF">K239x_39660</name>
</gene>
<sequence>MGETNLRSARKKCDKLGLSQSRTILFCMDRKTSKCASAKQMTQSWKYLKSRLKELKLDGKGGAIRIKMDCIGICRSGPIMAVMPDGIWYGHCTPDAIERIIQDHLVDGNVVDDLVIAQPGS</sequence>
<name>A0A517NXV7_9BACT</name>
<evidence type="ECO:0000313" key="1">
    <source>
        <dbReference type="EMBL" id="QDT11964.1"/>
    </source>
</evidence>
<accession>A0A517NXV7</accession>
<dbReference type="AlphaFoldDB" id="A0A517NXV7"/>
<dbReference type="Gene3D" id="3.40.30.10">
    <property type="entry name" value="Glutaredoxin"/>
    <property type="match status" value="1"/>
</dbReference>
<organism evidence="1 2">
    <name type="scientific">Stieleria marina</name>
    <dbReference type="NCBI Taxonomy" id="1930275"/>
    <lineage>
        <taxon>Bacteria</taxon>
        <taxon>Pseudomonadati</taxon>
        <taxon>Planctomycetota</taxon>
        <taxon>Planctomycetia</taxon>
        <taxon>Pirellulales</taxon>
        <taxon>Pirellulaceae</taxon>
        <taxon>Stieleria</taxon>
    </lineage>
</organism>
<protein>
    <submittedName>
        <fullName evidence="1">Ferredoxin, 2Fe-2S</fullName>
    </submittedName>
</protein>
<proteinExistence type="predicted"/>
<dbReference type="Proteomes" id="UP000319817">
    <property type="component" value="Chromosome"/>
</dbReference>
<keyword evidence="2" id="KW-1185">Reference proteome</keyword>
<dbReference type="EMBL" id="CP036526">
    <property type="protein sequence ID" value="QDT11964.1"/>
    <property type="molecule type" value="Genomic_DNA"/>
</dbReference>
<dbReference type="InterPro" id="IPR036249">
    <property type="entry name" value="Thioredoxin-like_sf"/>
</dbReference>